<dbReference type="OrthoDB" id="14833at2759"/>
<accession>A0A2U1NR48</accession>
<dbReference type="Gene3D" id="2.30.29.30">
    <property type="entry name" value="Pleckstrin-homology domain (PH domain)/Phosphotyrosine-binding domain (PTB)"/>
    <property type="match status" value="1"/>
</dbReference>
<evidence type="ECO:0000313" key="7">
    <source>
        <dbReference type="Proteomes" id="UP000245207"/>
    </source>
</evidence>
<dbReference type="Proteomes" id="UP000245207">
    <property type="component" value="Unassembled WGS sequence"/>
</dbReference>
<evidence type="ECO:0000256" key="3">
    <source>
        <dbReference type="ARBA" id="ARBA00023055"/>
    </source>
</evidence>
<evidence type="ECO:0000256" key="1">
    <source>
        <dbReference type="ARBA" id="ARBA00003361"/>
    </source>
</evidence>
<feature type="domain" description="PH" evidence="5">
    <location>
        <begin position="23"/>
        <end position="138"/>
    </location>
</feature>
<evidence type="ECO:0000313" key="6">
    <source>
        <dbReference type="EMBL" id="PWA75948.1"/>
    </source>
</evidence>
<dbReference type="InterPro" id="IPR011993">
    <property type="entry name" value="PH-like_dom_sf"/>
</dbReference>
<evidence type="ECO:0000256" key="2">
    <source>
        <dbReference type="ARBA" id="ARBA00022448"/>
    </source>
</evidence>
<gene>
    <name evidence="6" type="ORF">CTI12_AA236590</name>
</gene>
<dbReference type="GO" id="GO:0032934">
    <property type="term" value="F:sterol binding"/>
    <property type="evidence" value="ECO:0007669"/>
    <property type="project" value="TreeGrafter"/>
</dbReference>
<dbReference type="SUPFAM" id="SSF50729">
    <property type="entry name" value="PH domain-like"/>
    <property type="match status" value="1"/>
</dbReference>
<dbReference type="STRING" id="35608.A0A2U1NR48"/>
<comment type="function">
    <text evidence="1">May be involved in the transport of sterols.</text>
</comment>
<reference evidence="6 7" key="1">
    <citation type="journal article" date="2018" name="Mol. Plant">
        <title>The genome of Artemisia annua provides insight into the evolution of Asteraceae family and artemisinin biosynthesis.</title>
        <authorList>
            <person name="Shen Q."/>
            <person name="Zhang L."/>
            <person name="Liao Z."/>
            <person name="Wang S."/>
            <person name="Yan T."/>
            <person name="Shi P."/>
            <person name="Liu M."/>
            <person name="Fu X."/>
            <person name="Pan Q."/>
            <person name="Wang Y."/>
            <person name="Lv Z."/>
            <person name="Lu X."/>
            <person name="Zhang F."/>
            <person name="Jiang W."/>
            <person name="Ma Y."/>
            <person name="Chen M."/>
            <person name="Hao X."/>
            <person name="Li L."/>
            <person name="Tang Y."/>
            <person name="Lv G."/>
            <person name="Zhou Y."/>
            <person name="Sun X."/>
            <person name="Brodelius P.E."/>
            <person name="Rose J.K.C."/>
            <person name="Tang K."/>
        </authorList>
    </citation>
    <scope>NUCLEOTIDE SEQUENCE [LARGE SCALE GENOMIC DNA]</scope>
    <source>
        <strain evidence="7">cv. Huhao1</strain>
        <tissue evidence="6">Leaf</tissue>
    </source>
</reference>
<dbReference type="PROSITE" id="PS50003">
    <property type="entry name" value="PH_DOMAIN"/>
    <property type="match status" value="1"/>
</dbReference>
<dbReference type="SMART" id="SM00233">
    <property type="entry name" value="PH"/>
    <property type="match status" value="1"/>
</dbReference>
<dbReference type="PANTHER" id="PTHR10972:SF193">
    <property type="entry name" value="PLECKSTRIN HOMOLOGY (PH) DOMAIN SUPERFAMILY PROTEIN"/>
    <property type="match status" value="1"/>
</dbReference>
<keyword evidence="3" id="KW-0445">Lipid transport</keyword>
<sequence length="211" mass="24265">MAPSVVNNHDILSNGVAEPPMIENRISGILHKWVNCGKRWKPRWFVLQDGVLSYYKIHGPDKIVVSKETNEGCRIIGGRFPHHRKPLGELHLKVSSIYESGSDDRRFSIFTGSKRLHLKATSREDQMEWMEALKAVKRMFPRMSNSELMNPTSSVTLSTDKLRERLLEEGVNEEIIQDAEKIVKTEFSEVLDELELVQKKLRLLIDTLSKL</sequence>
<comment type="caution">
    <text evidence="6">The sequence shown here is derived from an EMBL/GenBank/DDBJ whole genome shotgun (WGS) entry which is preliminary data.</text>
</comment>
<dbReference type="InterPro" id="IPR001849">
    <property type="entry name" value="PH_domain"/>
</dbReference>
<keyword evidence="7" id="KW-1185">Reference proteome</keyword>
<dbReference type="PANTHER" id="PTHR10972">
    <property type="entry name" value="OXYSTEROL-BINDING PROTEIN-RELATED"/>
    <property type="match status" value="1"/>
</dbReference>
<keyword evidence="4" id="KW-0446">Lipid-binding</keyword>
<dbReference type="CDD" id="cd13294">
    <property type="entry name" value="PH_ORP_plant"/>
    <property type="match status" value="1"/>
</dbReference>
<protein>
    <submittedName>
        <fullName evidence="6">Oxysterol-binding protein, PH domain-like protein</fullName>
    </submittedName>
</protein>
<dbReference type="GO" id="GO:0006869">
    <property type="term" value="P:lipid transport"/>
    <property type="evidence" value="ECO:0007669"/>
    <property type="project" value="UniProtKB-KW"/>
</dbReference>
<dbReference type="AlphaFoldDB" id="A0A2U1NR48"/>
<name>A0A2U1NR48_ARTAN</name>
<dbReference type="GO" id="GO:0016020">
    <property type="term" value="C:membrane"/>
    <property type="evidence" value="ECO:0007669"/>
    <property type="project" value="TreeGrafter"/>
</dbReference>
<organism evidence="6 7">
    <name type="scientific">Artemisia annua</name>
    <name type="common">Sweet wormwood</name>
    <dbReference type="NCBI Taxonomy" id="35608"/>
    <lineage>
        <taxon>Eukaryota</taxon>
        <taxon>Viridiplantae</taxon>
        <taxon>Streptophyta</taxon>
        <taxon>Embryophyta</taxon>
        <taxon>Tracheophyta</taxon>
        <taxon>Spermatophyta</taxon>
        <taxon>Magnoliopsida</taxon>
        <taxon>eudicotyledons</taxon>
        <taxon>Gunneridae</taxon>
        <taxon>Pentapetalae</taxon>
        <taxon>asterids</taxon>
        <taxon>campanulids</taxon>
        <taxon>Asterales</taxon>
        <taxon>Asteraceae</taxon>
        <taxon>Asteroideae</taxon>
        <taxon>Anthemideae</taxon>
        <taxon>Artemisiinae</taxon>
        <taxon>Artemisia</taxon>
    </lineage>
</organism>
<evidence type="ECO:0000256" key="4">
    <source>
        <dbReference type="ARBA" id="ARBA00023121"/>
    </source>
</evidence>
<dbReference type="EMBL" id="PKPP01002331">
    <property type="protein sequence ID" value="PWA75948.1"/>
    <property type="molecule type" value="Genomic_DNA"/>
</dbReference>
<dbReference type="GO" id="GO:0005829">
    <property type="term" value="C:cytosol"/>
    <property type="evidence" value="ECO:0007669"/>
    <property type="project" value="TreeGrafter"/>
</dbReference>
<keyword evidence="2" id="KW-0813">Transport</keyword>
<evidence type="ECO:0000259" key="5">
    <source>
        <dbReference type="PROSITE" id="PS50003"/>
    </source>
</evidence>
<proteinExistence type="predicted"/>
<dbReference type="InterPro" id="IPR000648">
    <property type="entry name" value="Oxysterol-bd"/>
</dbReference>
<dbReference type="Pfam" id="PF00169">
    <property type="entry name" value="PH"/>
    <property type="match status" value="1"/>
</dbReference>